<dbReference type="EMBL" id="JBHUCX010000024">
    <property type="protein sequence ID" value="MFD1675023.1"/>
    <property type="molecule type" value="Genomic_DNA"/>
</dbReference>
<keyword evidence="1" id="KW-0812">Transmembrane</keyword>
<proteinExistence type="predicted"/>
<sequence>MALLKLVGAMLLVLATTLVGFKMAGAYRDRTRQLRALIRAVTHLQAQVEYQTTPLPSALQHVAARCSPPCGVMFQRAGERLAAENEGVSEAFRSALSWLQAESALKAGDCELVQMLAETLATTDRAHLDTQFQFTIDHLRQAEEDAREQGMKNARLWQYLGVLSGVLLVILLY</sequence>
<dbReference type="InterPro" id="IPR014198">
    <property type="entry name" value="Spore_III_AB"/>
</dbReference>
<accession>A0ABW4JHZ6</accession>
<evidence type="ECO:0000313" key="2">
    <source>
        <dbReference type="EMBL" id="MFD1675023.1"/>
    </source>
</evidence>
<evidence type="ECO:0000256" key="1">
    <source>
        <dbReference type="SAM" id="Phobius"/>
    </source>
</evidence>
<gene>
    <name evidence="2" type="primary">spoIIIAB</name>
    <name evidence="2" type="ORF">ACFSB2_09985</name>
</gene>
<dbReference type="Proteomes" id="UP001597079">
    <property type="component" value="Unassembled WGS sequence"/>
</dbReference>
<dbReference type="NCBIfam" id="TIGR02833">
    <property type="entry name" value="spore_III_AB"/>
    <property type="match status" value="1"/>
</dbReference>
<keyword evidence="1" id="KW-0472">Membrane</keyword>
<reference evidence="3" key="1">
    <citation type="journal article" date="2019" name="Int. J. Syst. Evol. Microbiol.">
        <title>The Global Catalogue of Microorganisms (GCM) 10K type strain sequencing project: providing services to taxonomists for standard genome sequencing and annotation.</title>
        <authorList>
            <consortium name="The Broad Institute Genomics Platform"/>
            <consortium name="The Broad Institute Genome Sequencing Center for Infectious Disease"/>
            <person name="Wu L."/>
            <person name="Ma J."/>
        </authorList>
    </citation>
    <scope>NUCLEOTIDE SEQUENCE [LARGE SCALE GENOMIC DNA]</scope>
    <source>
        <strain evidence="3">CGMCC 1.12286</strain>
    </source>
</reference>
<organism evidence="2 3">
    <name type="scientific">Alicyclobacillus fodiniaquatilis</name>
    <dbReference type="NCBI Taxonomy" id="1661150"/>
    <lineage>
        <taxon>Bacteria</taxon>
        <taxon>Bacillati</taxon>
        <taxon>Bacillota</taxon>
        <taxon>Bacilli</taxon>
        <taxon>Bacillales</taxon>
        <taxon>Alicyclobacillaceae</taxon>
        <taxon>Alicyclobacillus</taxon>
    </lineage>
</organism>
<name>A0ABW4JHZ6_9BACL</name>
<comment type="caution">
    <text evidence="2">The sequence shown here is derived from an EMBL/GenBank/DDBJ whole genome shotgun (WGS) entry which is preliminary data.</text>
</comment>
<evidence type="ECO:0000313" key="3">
    <source>
        <dbReference type="Proteomes" id="UP001597079"/>
    </source>
</evidence>
<dbReference type="RefSeq" id="WP_377942893.1">
    <property type="nucleotide sequence ID" value="NZ_JBHUCX010000024.1"/>
</dbReference>
<feature type="transmembrane region" description="Helical" evidence="1">
    <location>
        <begin position="156"/>
        <end position="172"/>
    </location>
</feature>
<feature type="transmembrane region" description="Helical" evidence="1">
    <location>
        <begin position="6"/>
        <end position="25"/>
    </location>
</feature>
<protein>
    <submittedName>
        <fullName evidence="2">Stage III sporulation protein SpoIIIAB</fullName>
    </submittedName>
</protein>
<keyword evidence="1" id="KW-1133">Transmembrane helix</keyword>
<keyword evidence="3" id="KW-1185">Reference proteome</keyword>
<dbReference type="PIRSF" id="PIRSF021435">
    <property type="entry name" value="SpoIIIAB"/>
    <property type="match status" value="1"/>
</dbReference>
<dbReference type="Pfam" id="PF09548">
    <property type="entry name" value="Spore_III_AB"/>
    <property type="match status" value="1"/>
</dbReference>